<feature type="domain" description="Citrate lyase ligase C-terminal" evidence="4">
    <location>
        <begin position="152"/>
        <end position="334"/>
    </location>
</feature>
<dbReference type="OrthoDB" id="9779753at2"/>
<dbReference type="PANTHER" id="PTHR40599">
    <property type="entry name" value="[CITRATE [PRO-3S]-LYASE] LIGASE"/>
    <property type="match status" value="1"/>
</dbReference>
<dbReference type="SMART" id="SM00764">
    <property type="entry name" value="Citrate_ly_lig"/>
    <property type="match status" value="1"/>
</dbReference>
<keyword evidence="5" id="KW-0456">Lyase</keyword>
<dbReference type="GO" id="GO:0005524">
    <property type="term" value="F:ATP binding"/>
    <property type="evidence" value="ECO:0007669"/>
    <property type="project" value="UniProtKB-UniRule"/>
</dbReference>
<dbReference type="EMBL" id="FOLI01000002">
    <property type="protein sequence ID" value="SFB96689.1"/>
    <property type="molecule type" value="Genomic_DNA"/>
</dbReference>
<keyword evidence="6" id="KW-1185">Reference proteome</keyword>
<dbReference type="InterPro" id="IPR013166">
    <property type="entry name" value="Citrate_lyase_ligase_C"/>
</dbReference>
<dbReference type="InterPro" id="IPR005216">
    <property type="entry name" value="Citrate_lyase_ligase"/>
</dbReference>
<evidence type="ECO:0000256" key="2">
    <source>
        <dbReference type="ARBA" id="ARBA00022840"/>
    </source>
</evidence>
<dbReference type="NCBIfam" id="TIGR00124">
    <property type="entry name" value="cit_ly_ligase"/>
    <property type="match status" value="1"/>
</dbReference>
<proteinExistence type="predicted"/>
<dbReference type="Proteomes" id="UP000199376">
    <property type="component" value="Unassembled WGS sequence"/>
</dbReference>
<dbReference type="GO" id="GO:0016829">
    <property type="term" value="F:lyase activity"/>
    <property type="evidence" value="ECO:0007669"/>
    <property type="project" value="UniProtKB-KW"/>
</dbReference>
<dbReference type="InterPro" id="IPR014729">
    <property type="entry name" value="Rossmann-like_a/b/a_fold"/>
</dbReference>
<evidence type="ECO:0000256" key="1">
    <source>
        <dbReference type="ARBA" id="ARBA00022741"/>
    </source>
</evidence>
<evidence type="ECO:0000256" key="3">
    <source>
        <dbReference type="PIRNR" id="PIRNR005751"/>
    </source>
</evidence>
<protein>
    <recommendedName>
        <fullName evidence="3">[Citrate [pro-3S]-lyase] ligase</fullName>
        <ecNumber evidence="3">6.2.1.22</ecNumber>
    </recommendedName>
</protein>
<comment type="function">
    <text evidence="3">Acetylation of prosthetic group (2-(5''-phosphoribosyl)-3'-dephosphocoenzyme-A) of the gamma subunit of citrate lyase.</text>
</comment>
<evidence type="ECO:0000313" key="5">
    <source>
        <dbReference type="EMBL" id="SFB96689.1"/>
    </source>
</evidence>
<evidence type="ECO:0000259" key="4">
    <source>
        <dbReference type="SMART" id="SM00764"/>
    </source>
</evidence>
<dbReference type="SUPFAM" id="SSF52374">
    <property type="entry name" value="Nucleotidylyl transferase"/>
    <property type="match status" value="1"/>
</dbReference>
<keyword evidence="1 3" id="KW-0547">Nucleotide-binding</keyword>
<name>A0A1I1FB32_9LACO</name>
<dbReference type="RefSeq" id="WP_091502194.1">
    <property type="nucleotide sequence ID" value="NZ_FOLI01000002.1"/>
</dbReference>
<organism evidence="5 6">
    <name type="scientific">Fructobacillus durionis</name>
    <dbReference type="NCBI Taxonomy" id="283737"/>
    <lineage>
        <taxon>Bacteria</taxon>
        <taxon>Bacillati</taxon>
        <taxon>Bacillota</taxon>
        <taxon>Bacilli</taxon>
        <taxon>Lactobacillales</taxon>
        <taxon>Lactobacillaceae</taxon>
        <taxon>Fructobacillus</taxon>
    </lineage>
</organism>
<dbReference type="InterPro" id="IPR004821">
    <property type="entry name" value="Cyt_trans-like"/>
</dbReference>
<sequence length="354" mass="39303">MADQIKDLYLFNPNVKKQWENFLQEKGISVFSDQEVNAIDQTIGLYDDQGQLVGTGSIAGKTIKYIAVEDDGSGASGARFNQVVSALEMNLAQAGHFQIFVFTKPQYQTSFEHVGFHTLAKTDYGLILEKGTPNIETYRAGLTKKPADAKTVAAIVMNANPFTKGHRYLVEQAAKNNDFVYVFVVNQDVSLFTTEERTMLVKEGTKDLPNVAVENGGDYMVSYLSFPAYFIKNQDTAIKFQTALDATLFKEQLAKPLGIQKRYLGTEPTSHTTALYNETLQTILPPEVEVVIVPRLTQSSGQDVVSATEVRAMIKSDQIDQLNNLVPDTTLAFIKNHRTDLQDRISKGQKINGN</sequence>
<dbReference type="STRING" id="283737.SAMN05660453_0745"/>
<dbReference type="NCBIfam" id="TIGR00125">
    <property type="entry name" value="cyt_tran_rel"/>
    <property type="match status" value="1"/>
</dbReference>
<dbReference type="PANTHER" id="PTHR40599:SF1">
    <property type="entry name" value="[CITRATE [PRO-3S]-LYASE] LIGASE"/>
    <property type="match status" value="1"/>
</dbReference>
<dbReference type="EC" id="6.2.1.22" evidence="3"/>
<evidence type="ECO:0000313" key="6">
    <source>
        <dbReference type="Proteomes" id="UP000199376"/>
    </source>
</evidence>
<comment type="catalytic activity">
    <reaction evidence="3">
        <text>holo-[citrate lyase ACP] + acetate + ATP = acetyl-[citrate lyase ACP] + AMP + diphosphate</text>
        <dbReference type="Rhea" id="RHEA:23788"/>
        <dbReference type="Rhea" id="RHEA-COMP:10158"/>
        <dbReference type="Rhea" id="RHEA-COMP:13710"/>
        <dbReference type="ChEBI" id="CHEBI:30089"/>
        <dbReference type="ChEBI" id="CHEBI:30616"/>
        <dbReference type="ChEBI" id="CHEBI:33019"/>
        <dbReference type="ChEBI" id="CHEBI:82683"/>
        <dbReference type="ChEBI" id="CHEBI:137976"/>
        <dbReference type="ChEBI" id="CHEBI:456215"/>
        <dbReference type="EC" id="6.2.1.22"/>
    </reaction>
</comment>
<dbReference type="PIRSF" id="PIRSF005751">
    <property type="entry name" value="Acet_citr_lig"/>
    <property type="match status" value="1"/>
</dbReference>
<reference evidence="5 6" key="1">
    <citation type="submission" date="2016-10" db="EMBL/GenBank/DDBJ databases">
        <authorList>
            <person name="de Groot N.N."/>
        </authorList>
    </citation>
    <scope>NUCLEOTIDE SEQUENCE [LARGE SCALE GENOMIC DNA]</scope>
    <source>
        <strain evidence="5 6">DSM 19113</strain>
    </source>
</reference>
<gene>
    <name evidence="5" type="ORF">SAMN05660453_0745</name>
</gene>
<dbReference type="GO" id="GO:0008771">
    <property type="term" value="F:[citrate (pro-3S)-lyase] ligase activity"/>
    <property type="evidence" value="ECO:0007669"/>
    <property type="project" value="UniProtKB-EC"/>
</dbReference>
<keyword evidence="2 3" id="KW-0067">ATP-binding</keyword>
<dbReference type="AlphaFoldDB" id="A0A1I1FB32"/>
<accession>A0A1I1FB32</accession>
<keyword evidence="3 5" id="KW-0436">Ligase</keyword>
<dbReference type="Pfam" id="PF08218">
    <property type="entry name" value="Citrate_ly_lig"/>
    <property type="match status" value="1"/>
</dbReference>
<dbReference type="Gene3D" id="3.40.50.620">
    <property type="entry name" value="HUPs"/>
    <property type="match status" value="1"/>
</dbReference>